<gene>
    <name evidence="2" type="ORF">J2S41_002231</name>
</gene>
<dbReference type="Proteomes" id="UP001183643">
    <property type="component" value="Unassembled WGS sequence"/>
</dbReference>
<comment type="caution">
    <text evidence="2">The sequence shown here is derived from an EMBL/GenBank/DDBJ whole genome shotgun (WGS) entry which is preliminary data.</text>
</comment>
<keyword evidence="3" id="KW-1185">Reference proteome</keyword>
<evidence type="ECO:0000313" key="2">
    <source>
        <dbReference type="EMBL" id="MDR7275453.1"/>
    </source>
</evidence>
<dbReference type="RefSeq" id="WP_310366414.1">
    <property type="nucleotide sequence ID" value="NZ_JAVDYB010000001.1"/>
</dbReference>
<sequence>MTDQPVPSPQPLPPAVPPAAQPPDTTATDAYVSNDAKDDSQYAGGVVDTDPASVLPFGEATKNAYTGVTEGDWSDLFSSAADITANAVSFWADPLNWLISAGLTFLIDFVQPLEDLLSLFTGNAERMEPYAEQWEKLGTALVPLAAAARQAADDDLLEWQGKDAEAAKARLREFADAVEATGGEATSIGGLLTLFSKIMGAAQQIIIGILATLIEWMIIEWGIAMAAAVPTAGASVAAAGAATAVQATVATSRAVRIVDKVVSLLNKMGAVLRKVLPAVLKSKVGDSVVEFKGSAATLSTVARIAGDVLADPRSYGGPGGNNLITGLWKNEDAGDPEMTPTEIEDALDVTKG</sequence>
<reference evidence="2" key="1">
    <citation type="submission" date="2023-07" db="EMBL/GenBank/DDBJ databases">
        <title>Sequencing the genomes of 1000 actinobacteria strains.</title>
        <authorList>
            <person name="Klenk H.-P."/>
        </authorList>
    </citation>
    <scope>NUCLEOTIDE SEQUENCE</scope>
    <source>
        <strain evidence="2">DSM 44707</strain>
    </source>
</reference>
<dbReference type="AlphaFoldDB" id="A0AAE3YKE8"/>
<evidence type="ECO:0000313" key="3">
    <source>
        <dbReference type="Proteomes" id="UP001183643"/>
    </source>
</evidence>
<proteinExistence type="predicted"/>
<name>A0AAE3YKE8_9ACTN</name>
<protein>
    <submittedName>
        <fullName evidence="2">Uncharacterized protein</fullName>
    </submittedName>
</protein>
<accession>A0AAE3YKE8</accession>
<evidence type="ECO:0000256" key="1">
    <source>
        <dbReference type="SAM" id="MobiDB-lite"/>
    </source>
</evidence>
<feature type="region of interest" description="Disordered" evidence="1">
    <location>
        <begin position="1"/>
        <end position="45"/>
    </location>
</feature>
<feature type="compositionally biased region" description="Pro residues" evidence="1">
    <location>
        <begin position="1"/>
        <end position="21"/>
    </location>
</feature>
<dbReference type="EMBL" id="JAVDYB010000001">
    <property type="protein sequence ID" value="MDR7275453.1"/>
    <property type="molecule type" value="Genomic_DNA"/>
</dbReference>
<organism evidence="2 3">
    <name type="scientific">Catenuloplanes atrovinosus</name>
    <dbReference type="NCBI Taxonomy" id="137266"/>
    <lineage>
        <taxon>Bacteria</taxon>
        <taxon>Bacillati</taxon>
        <taxon>Actinomycetota</taxon>
        <taxon>Actinomycetes</taxon>
        <taxon>Micromonosporales</taxon>
        <taxon>Micromonosporaceae</taxon>
        <taxon>Catenuloplanes</taxon>
    </lineage>
</organism>